<sequence length="114" mass="13439">MEDSILQFNNNSNFSSNLYSENKEQYENLYKECYPVVSYTNRSHDFIVDLFAAGFKDNELNVFVDNGILNVEGRQLYSGSHFLRSIKVPNYVDLHHYYYQIKNGHVKVIFPIEK</sequence>
<dbReference type="CDD" id="cd00298">
    <property type="entry name" value="ACD_sHsps_p23-like"/>
    <property type="match status" value="1"/>
</dbReference>
<proteinExistence type="inferred from homology"/>
<dbReference type="SUPFAM" id="SSF49764">
    <property type="entry name" value="HSP20-like chaperones"/>
    <property type="match status" value="1"/>
</dbReference>
<name>A0A212JMR3_9BACT</name>
<dbReference type="RefSeq" id="WP_296941420.1">
    <property type="nucleotide sequence ID" value="NZ_LT599032.1"/>
</dbReference>
<dbReference type="EMBL" id="FLUM01000002">
    <property type="protein sequence ID" value="SBW00688.1"/>
    <property type="molecule type" value="Genomic_DNA"/>
</dbReference>
<evidence type="ECO:0000259" key="2">
    <source>
        <dbReference type="PROSITE" id="PS01031"/>
    </source>
</evidence>
<organism evidence="3">
    <name type="scientific">uncultured Dysgonomonas sp</name>
    <dbReference type="NCBI Taxonomy" id="206096"/>
    <lineage>
        <taxon>Bacteria</taxon>
        <taxon>Pseudomonadati</taxon>
        <taxon>Bacteroidota</taxon>
        <taxon>Bacteroidia</taxon>
        <taxon>Bacteroidales</taxon>
        <taxon>Dysgonomonadaceae</taxon>
        <taxon>Dysgonomonas</taxon>
        <taxon>environmental samples</taxon>
    </lineage>
</organism>
<gene>
    <name evidence="3" type="ORF">KL86DYS1_20260</name>
</gene>
<feature type="domain" description="SHSP" evidence="2">
    <location>
        <begin position="28"/>
        <end position="114"/>
    </location>
</feature>
<dbReference type="Gene3D" id="2.60.40.790">
    <property type="match status" value="1"/>
</dbReference>
<comment type="similarity">
    <text evidence="1">Belongs to the small heat shock protein (HSP20) family.</text>
</comment>
<accession>A0A212JMR3</accession>
<evidence type="ECO:0000256" key="1">
    <source>
        <dbReference type="PROSITE-ProRule" id="PRU00285"/>
    </source>
</evidence>
<protein>
    <recommendedName>
        <fullName evidence="2">SHSP domain-containing protein</fullName>
    </recommendedName>
</protein>
<evidence type="ECO:0000313" key="3">
    <source>
        <dbReference type="EMBL" id="SBW00688.1"/>
    </source>
</evidence>
<reference evidence="3" key="1">
    <citation type="submission" date="2016-04" db="EMBL/GenBank/DDBJ databases">
        <authorList>
            <person name="Evans L.H."/>
            <person name="Alamgir A."/>
            <person name="Owens N."/>
            <person name="Weber N.D."/>
            <person name="Virtaneva K."/>
            <person name="Barbian K."/>
            <person name="Babar A."/>
            <person name="Rosenke K."/>
        </authorList>
    </citation>
    <scope>NUCLEOTIDE SEQUENCE</scope>
    <source>
        <strain evidence="3">86-1</strain>
    </source>
</reference>
<dbReference type="AlphaFoldDB" id="A0A212JMR3"/>
<dbReference type="InterPro" id="IPR002068">
    <property type="entry name" value="A-crystallin/Hsp20_dom"/>
</dbReference>
<dbReference type="InterPro" id="IPR008978">
    <property type="entry name" value="HSP20-like_chaperone"/>
</dbReference>
<dbReference type="PROSITE" id="PS01031">
    <property type="entry name" value="SHSP"/>
    <property type="match status" value="1"/>
</dbReference>